<dbReference type="STRING" id="1814289.SAMN05216410_0683"/>
<evidence type="ECO:0000313" key="5">
    <source>
        <dbReference type="Proteomes" id="UP000199039"/>
    </source>
</evidence>
<evidence type="ECO:0000256" key="1">
    <source>
        <dbReference type="SAM" id="MobiDB-lite"/>
    </source>
</evidence>
<dbReference type="EMBL" id="FMYH01000001">
    <property type="protein sequence ID" value="SDB88678.1"/>
    <property type="molecule type" value="Genomic_DNA"/>
</dbReference>
<feature type="transmembrane region" description="Helical" evidence="2">
    <location>
        <begin position="173"/>
        <end position="196"/>
    </location>
</feature>
<keyword evidence="2" id="KW-1133">Transmembrane helix</keyword>
<feature type="compositionally biased region" description="Polar residues" evidence="1">
    <location>
        <begin position="8"/>
        <end position="24"/>
    </location>
</feature>
<name>A0A1G6H3H6_9MICO</name>
<evidence type="ECO:0000313" key="4">
    <source>
        <dbReference type="EMBL" id="SDB88678.1"/>
    </source>
</evidence>
<feature type="region of interest" description="Disordered" evidence="1">
    <location>
        <begin position="1"/>
        <end position="118"/>
    </location>
</feature>
<keyword evidence="2" id="KW-0472">Membrane</keyword>
<feature type="compositionally biased region" description="Low complexity" evidence="1">
    <location>
        <begin position="133"/>
        <end position="142"/>
    </location>
</feature>
<dbReference type="Proteomes" id="UP000199039">
    <property type="component" value="Unassembled WGS sequence"/>
</dbReference>
<feature type="transmembrane region" description="Helical" evidence="2">
    <location>
        <begin position="237"/>
        <end position="270"/>
    </location>
</feature>
<dbReference type="Pfam" id="PF12089">
    <property type="entry name" value="DUF3566"/>
    <property type="match status" value="1"/>
</dbReference>
<evidence type="ECO:0000259" key="3">
    <source>
        <dbReference type="Pfam" id="PF12089"/>
    </source>
</evidence>
<accession>A0A1G6H3H6</accession>
<dbReference type="AlphaFoldDB" id="A0A1G6H3H6"/>
<reference evidence="4 5" key="1">
    <citation type="submission" date="2016-09" db="EMBL/GenBank/DDBJ databases">
        <authorList>
            <person name="Capua I."/>
            <person name="De Benedictis P."/>
            <person name="Joannis T."/>
            <person name="Lombin L.H."/>
            <person name="Cattoli G."/>
        </authorList>
    </citation>
    <scope>NUCLEOTIDE SEQUENCE [LARGE SCALE GENOMIC DNA]</scope>
    <source>
        <strain evidence="4 5">ISLP-3</strain>
    </source>
</reference>
<keyword evidence="2" id="KW-0812">Transmembrane</keyword>
<feature type="domain" description="DUF3566" evidence="3">
    <location>
        <begin position="155"/>
        <end position="272"/>
    </location>
</feature>
<evidence type="ECO:0000256" key="2">
    <source>
        <dbReference type="SAM" id="Phobius"/>
    </source>
</evidence>
<keyword evidence="5" id="KW-1185">Reference proteome</keyword>
<organism evidence="4 5">
    <name type="scientific">Sanguibacter gelidistatuariae</name>
    <dbReference type="NCBI Taxonomy" id="1814289"/>
    <lineage>
        <taxon>Bacteria</taxon>
        <taxon>Bacillati</taxon>
        <taxon>Actinomycetota</taxon>
        <taxon>Actinomycetes</taxon>
        <taxon>Micrococcales</taxon>
        <taxon>Sanguibacteraceae</taxon>
        <taxon>Sanguibacter</taxon>
    </lineage>
</organism>
<feature type="region of interest" description="Disordered" evidence="1">
    <location>
        <begin position="133"/>
        <end position="153"/>
    </location>
</feature>
<dbReference type="InterPro" id="IPR021949">
    <property type="entry name" value="DUF3566_TM"/>
</dbReference>
<sequence>MSRDTAGQPVTATGPGKSSTTKATSMPPVPGPEAAEVHTPATGADTTGAEAIKPATGRPASVKPATVKPATVKPATVKPATVKPSSVKPASVKPASVKPASVTASGASKPAATESVRPPVDAAVPGAREAKAPHAVVPEKAPAAPPTQKKVPTGPRRVRLAVSRLDPWSVMKLSFLLSIAIGIMIVVASVVFWLVLDGLHVFTEVNDMIVDILGEETKVNILQYVELKRVVSLSTMIAIVDVVLLTALSTIAAFLYNVVAALVGGVHLTLTDE</sequence>
<protein>
    <recommendedName>
        <fullName evidence="3">DUF3566 domain-containing protein</fullName>
    </recommendedName>
</protein>
<gene>
    <name evidence="4" type="ORF">SAMN05216410_0683</name>
</gene>
<proteinExistence type="predicted"/>